<dbReference type="Proteomes" id="UP001305779">
    <property type="component" value="Unassembled WGS sequence"/>
</dbReference>
<evidence type="ECO:0008006" key="3">
    <source>
        <dbReference type="Google" id="ProtNLM"/>
    </source>
</evidence>
<accession>A0ABR0ER01</accession>
<name>A0ABR0ER01_ZASCE</name>
<sequence>MCPPGTDQTTRGPQRWHLLAPKLEQIFQPFQHQGWGERKFSDISLSDLENTTFAFSKLARLNVTSSGVGDGPIHSGRTLAPIEDLPAELLGLINKELCKTDILALGSCSQTLWTHALHHIAADNRKFTAPWAGTPVIFTGSYLTSLPTAVCELFPGLKQEESEYDKRNRFPGMGRGCPANGMAPARRWNWNAVGSYETTDEKTCYDTWRNSLSTVPGLDTKTMGRLHGDLDKVFHVDVDGRWFLRNLILKEFVKLDVSGTYSPGELQVDVAGSPWLSLDMALLLRTRWSTPGTQSYEKKGEEKGVWAGHCFDVVKDQPDGEDWRDTTVSVRDAARVIVSKKEQTGRRRERRIRTPRT</sequence>
<dbReference type="EMBL" id="JAXOVC010000003">
    <property type="protein sequence ID" value="KAK4504031.1"/>
    <property type="molecule type" value="Genomic_DNA"/>
</dbReference>
<comment type="caution">
    <text evidence="1">The sequence shown here is derived from an EMBL/GenBank/DDBJ whole genome shotgun (WGS) entry which is preliminary data.</text>
</comment>
<organism evidence="1 2">
    <name type="scientific">Zasmidium cellare</name>
    <name type="common">Wine cellar mold</name>
    <name type="synonym">Racodium cellare</name>
    <dbReference type="NCBI Taxonomy" id="395010"/>
    <lineage>
        <taxon>Eukaryota</taxon>
        <taxon>Fungi</taxon>
        <taxon>Dikarya</taxon>
        <taxon>Ascomycota</taxon>
        <taxon>Pezizomycotina</taxon>
        <taxon>Dothideomycetes</taxon>
        <taxon>Dothideomycetidae</taxon>
        <taxon>Mycosphaerellales</taxon>
        <taxon>Mycosphaerellaceae</taxon>
        <taxon>Zasmidium</taxon>
    </lineage>
</organism>
<evidence type="ECO:0000313" key="2">
    <source>
        <dbReference type="Proteomes" id="UP001305779"/>
    </source>
</evidence>
<protein>
    <recommendedName>
        <fullName evidence="3">F-box domain-containing protein</fullName>
    </recommendedName>
</protein>
<keyword evidence="2" id="KW-1185">Reference proteome</keyword>
<evidence type="ECO:0000313" key="1">
    <source>
        <dbReference type="EMBL" id="KAK4504031.1"/>
    </source>
</evidence>
<proteinExistence type="predicted"/>
<reference evidence="1 2" key="1">
    <citation type="journal article" date="2023" name="G3 (Bethesda)">
        <title>A chromosome-level genome assembly of Zasmidium syzygii isolated from banana leaves.</title>
        <authorList>
            <person name="van Westerhoven A.C."/>
            <person name="Mehrabi R."/>
            <person name="Talebi R."/>
            <person name="Steentjes M.B.F."/>
            <person name="Corcolon B."/>
            <person name="Chong P.A."/>
            <person name="Kema G.H.J."/>
            <person name="Seidl M.F."/>
        </authorList>
    </citation>
    <scope>NUCLEOTIDE SEQUENCE [LARGE SCALE GENOMIC DNA]</scope>
    <source>
        <strain evidence="1 2">P124</strain>
    </source>
</reference>
<gene>
    <name evidence="1" type="ORF">PRZ48_004946</name>
</gene>